<dbReference type="Pfam" id="PF25546">
    <property type="entry name" value="DUF7925"/>
    <property type="match status" value="1"/>
</dbReference>
<feature type="region of interest" description="Disordered" evidence="1">
    <location>
        <begin position="518"/>
        <end position="572"/>
    </location>
</feature>
<organism evidence="3 4">
    <name type="scientific">Acaryochloris marina (strain MBIC 11017)</name>
    <dbReference type="NCBI Taxonomy" id="329726"/>
    <lineage>
        <taxon>Bacteria</taxon>
        <taxon>Bacillati</taxon>
        <taxon>Cyanobacteriota</taxon>
        <taxon>Cyanophyceae</taxon>
        <taxon>Acaryochloridales</taxon>
        <taxon>Acaryochloridaceae</taxon>
        <taxon>Acaryochloris</taxon>
    </lineage>
</organism>
<feature type="region of interest" description="Disordered" evidence="1">
    <location>
        <begin position="447"/>
        <end position="506"/>
    </location>
</feature>
<dbReference type="EMBL" id="CP000828">
    <property type="protein sequence ID" value="ABW29007.1"/>
    <property type="molecule type" value="Genomic_DNA"/>
</dbReference>
<dbReference type="OrthoDB" id="504271at2"/>
<dbReference type="InterPro" id="IPR057685">
    <property type="entry name" value="DUF7925"/>
</dbReference>
<protein>
    <recommendedName>
        <fullName evidence="2">DUF7925 domain-containing protein</fullName>
    </recommendedName>
</protein>
<dbReference type="HOGENOM" id="CLU_335784_0_0_3"/>
<dbReference type="Proteomes" id="UP000000268">
    <property type="component" value="Chromosome"/>
</dbReference>
<accession>B0C9J4</accession>
<dbReference type="KEGG" id="amr:AM1_4024"/>
<feature type="compositionally biased region" description="Polar residues" evidence="1">
    <location>
        <begin position="457"/>
        <end position="483"/>
    </location>
</feature>
<keyword evidence="4" id="KW-1185">Reference proteome</keyword>
<feature type="domain" description="DUF7925" evidence="2">
    <location>
        <begin position="283"/>
        <end position="462"/>
    </location>
</feature>
<proteinExistence type="predicted"/>
<evidence type="ECO:0000259" key="2">
    <source>
        <dbReference type="Pfam" id="PF25546"/>
    </source>
</evidence>
<dbReference type="AlphaFoldDB" id="B0C9J4"/>
<evidence type="ECO:0000256" key="1">
    <source>
        <dbReference type="SAM" id="MobiDB-lite"/>
    </source>
</evidence>
<evidence type="ECO:0000313" key="4">
    <source>
        <dbReference type="Proteomes" id="UP000000268"/>
    </source>
</evidence>
<feature type="compositionally biased region" description="Polar residues" evidence="1">
    <location>
        <begin position="220"/>
        <end position="238"/>
    </location>
</feature>
<feature type="compositionally biased region" description="Basic and acidic residues" evidence="1">
    <location>
        <begin position="240"/>
        <end position="249"/>
    </location>
</feature>
<dbReference type="STRING" id="329726.AM1_4024"/>
<feature type="compositionally biased region" description="Polar residues" evidence="1">
    <location>
        <begin position="563"/>
        <end position="572"/>
    </location>
</feature>
<dbReference type="eggNOG" id="COG4964">
    <property type="taxonomic scope" value="Bacteria"/>
</dbReference>
<name>B0C9J4_ACAM1</name>
<feature type="region of interest" description="Disordered" evidence="1">
    <location>
        <begin position="205"/>
        <end position="274"/>
    </location>
</feature>
<sequence length="872" mass="90546">MQVNGDSLLQILIFCFPHYQELQDDMNDDRPQSYTSPRKISPLAIAAILASSLLQPLFPALALGTAAGEQITNTATGTYKEDPASSTTIDATSNTITVTVAEVAGLSAVPSGFADLDGGSVDAGDTLTFTFDVTNIGNAPTNLFIPGTNNLNAENFVPSTVQIVNASGTVLATVPASGSNLSALSIPGLADLDPDQVLKVRVTGTPAPNIPAGADVGVTLGNTGPNNNSASTQNQPDNSDGARADDLRTVDANPSNGAPENGEREASATNSIPFGSSLRPIALATIAKTASNLNPGPTPTANDDLITYDLALTVENTSPNAAFVPANLEGTPINLNGISTPRILVSDAIPVGTKLSSIDTIPANWQAVYTTTPTSTPATAAAWVTTPPPLTSVTRLGFIFVGGPVLGRGTTVTPFRFTVVTSGLPPLGGQVNNLAQVFGETVGDSSNQVIYDESGDSHPNNFNDNQTPPSPTGSNYNPTTDTGVANPVTQGTDAGNGNTGTGPNGEVNVIRLGEVAASDDILNGPDGVPGAGGPSDDDDDFTNQSTDIPPNLGPTDTFDPAPSTFNNSVQNPASTGFIADVTIQPISPTQAEGADDSTLTGQYGTDADIPNGTVVTIAYDPDGNPGNGDERTATYQWNSTTNTFELLSSTTGGIADGTPRHVNAGDLPAGRTINYSVTVDLPDGVGVNDEIPIPIVAFPDDDPINNPGFTGETTNNVTIDRLYTGFLQVIKEVQVLDANGEVIQAWTSDQTILDGVNIQLDYQLEYRITYENISTPVVGNGNIGLTIPDLTLVEDGTATVGGTTNNWASFSNHQQNTSADQGVVRYFTNSDDPNPLTTSDPVDDTKVQKYENEVGQVDPGQRGQFLFRRRIK</sequence>
<reference evidence="3 4" key="1">
    <citation type="journal article" date="2008" name="Proc. Natl. Acad. Sci. U.S.A.">
        <title>Niche adaptation and genome expansion in the chlorophyll d-producing cyanobacterium Acaryochloris marina.</title>
        <authorList>
            <person name="Swingley W.D."/>
            <person name="Chen M."/>
            <person name="Cheung P.C."/>
            <person name="Conrad A.L."/>
            <person name="Dejesa L.C."/>
            <person name="Hao J."/>
            <person name="Honchak B.M."/>
            <person name="Karbach L.E."/>
            <person name="Kurdoglu A."/>
            <person name="Lahiri S."/>
            <person name="Mastrian S.D."/>
            <person name="Miyashita H."/>
            <person name="Page L."/>
            <person name="Ramakrishna P."/>
            <person name="Satoh S."/>
            <person name="Sattley W.M."/>
            <person name="Shimada Y."/>
            <person name="Taylor H.L."/>
            <person name="Tomo T."/>
            <person name="Tsuchiya T."/>
            <person name="Wang Z.T."/>
            <person name="Raymond J."/>
            <person name="Mimuro M."/>
            <person name="Blankenship R.E."/>
            <person name="Touchman J.W."/>
        </authorList>
    </citation>
    <scope>NUCLEOTIDE SEQUENCE [LARGE SCALE GENOMIC DNA]</scope>
    <source>
        <strain evidence="4">MBIC 11017</strain>
    </source>
</reference>
<gene>
    <name evidence="3" type="ordered locus">AM1_4024</name>
</gene>
<evidence type="ECO:0000313" key="3">
    <source>
        <dbReference type="EMBL" id="ABW29007.1"/>
    </source>
</evidence>